<evidence type="ECO:0000313" key="3">
    <source>
        <dbReference type="Proteomes" id="UP001155882"/>
    </source>
</evidence>
<sequence length="171" mass="18963">MKMKLTRFVFPFVGLLISFGTQADILLSLSAKLVRPPCVLTAENGEKELFINFREVTLDRLTEEKQSFGILIKQCELRKNLQVYLSPKEGNTLTVNNETVLATSINGLGIRFSEENKSTALNLNKWERIAPTISGNTGKIVIQSQLVTNQALENLNAGPFSAALSVMVDYL</sequence>
<evidence type="ECO:0000313" key="2">
    <source>
        <dbReference type="EMBL" id="MBW3118811.1"/>
    </source>
</evidence>
<dbReference type="EMBL" id="JAHWLI010000108">
    <property type="protein sequence ID" value="MBW3118811.1"/>
    <property type="molecule type" value="Genomic_DNA"/>
</dbReference>
<dbReference type="Pfam" id="PF00419">
    <property type="entry name" value="Fimbrial"/>
    <property type="match status" value="1"/>
</dbReference>
<protein>
    <submittedName>
        <fullName evidence="2">Fimbrial protein</fullName>
    </submittedName>
</protein>
<organism evidence="2 3">
    <name type="scientific">Providencia rettgeri</name>
    <dbReference type="NCBI Taxonomy" id="587"/>
    <lineage>
        <taxon>Bacteria</taxon>
        <taxon>Pseudomonadati</taxon>
        <taxon>Pseudomonadota</taxon>
        <taxon>Gammaproteobacteria</taxon>
        <taxon>Enterobacterales</taxon>
        <taxon>Morganellaceae</taxon>
        <taxon>Providencia</taxon>
    </lineage>
</organism>
<evidence type="ECO:0000259" key="1">
    <source>
        <dbReference type="Pfam" id="PF00419"/>
    </source>
</evidence>
<dbReference type="GO" id="GO:0007155">
    <property type="term" value="P:cell adhesion"/>
    <property type="evidence" value="ECO:0007669"/>
    <property type="project" value="InterPro"/>
</dbReference>
<gene>
    <name evidence="2" type="ORF">KYI77_20420</name>
</gene>
<reference evidence="2" key="1">
    <citation type="submission" date="2021-07" db="EMBL/GenBank/DDBJ databases">
        <authorList>
            <person name="Stanton E."/>
        </authorList>
    </citation>
    <scope>NUCLEOTIDE SEQUENCE</scope>
    <source>
        <strain evidence="2">2021EL-01139</strain>
    </source>
</reference>
<name>A0AAE2ZEQ4_PRORE</name>
<accession>A0AAE2ZEQ4</accession>
<dbReference type="GO" id="GO:0009289">
    <property type="term" value="C:pilus"/>
    <property type="evidence" value="ECO:0007669"/>
    <property type="project" value="InterPro"/>
</dbReference>
<dbReference type="Proteomes" id="UP001155882">
    <property type="component" value="Unassembled WGS sequence"/>
</dbReference>
<proteinExistence type="predicted"/>
<feature type="domain" description="Fimbrial-type adhesion" evidence="1">
    <location>
        <begin position="29"/>
        <end position="170"/>
    </location>
</feature>
<comment type="caution">
    <text evidence="2">The sequence shown here is derived from an EMBL/GenBank/DDBJ whole genome shotgun (WGS) entry which is preliminary data.</text>
</comment>
<dbReference type="InterPro" id="IPR000259">
    <property type="entry name" value="Adhesion_dom_fimbrial"/>
</dbReference>
<dbReference type="AlphaFoldDB" id="A0AAE2ZEQ4"/>